<evidence type="ECO:0008006" key="5">
    <source>
        <dbReference type="Google" id="ProtNLM"/>
    </source>
</evidence>
<dbReference type="RefSeq" id="XP_033518176.1">
    <property type="nucleotide sequence ID" value="XM_033667011.1"/>
</dbReference>
<feature type="region of interest" description="Disordered" evidence="1">
    <location>
        <begin position="217"/>
        <end position="241"/>
    </location>
</feature>
<dbReference type="GeneID" id="54407443"/>
<feature type="chain" id="PRO_5025500591" description="t-SNARE coiled-coil homology domain-containing protein" evidence="2">
    <location>
        <begin position="21"/>
        <end position="241"/>
    </location>
</feature>
<dbReference type="EMBL" id="ML977522">
    <property type="protein sequence ID" value="KAF2123782.1"/>
    <property type="molecule type" value="Genomic_DNA"/>
</dbReference>
<gene>
    <name evidence="3" type="ORF">P153DRAFT_361758</name>
</gene>
<keyword evidence="4" id="KW-1185">Reference proteome</keyword>
<evidence type="ECO:0000313" key="3">
    <source>
        <dbReference type="EMBL" id="KAF2123782.1"/>
    </source>
</evidence>
<dbReference type="AlphaFoldDB" id="A0A6A5ZVM6"/>
<accession>A0A6A5ZVM6</accession>
<keyword evidence="2" id="KW-0732">Signal</keyword>
<organism evidence="3 4">
    <name type="scientific">Dothidotthia symphoricarpi CBS 119687</name>
    <dbReference type="NCBI Taxonomy" id="1392245"/>
    <lineage>
        <taxon>Eukaryota</taxon>
        <taxon>Fungi</taxon>
        <taxon>Dikarya</taxon>
        <taxon>Ascomycota</taxon>
        <taxon>Pezizomycotina</taxon>
        <taxon>Dothideomycetes</taxon>
        <taxon>Pleosporomycetidae</taxon>
        <taxon>Pleosporales</taxon>
        <taxon>Dothidotthiaceae</taxon>
        <taxon>Dothidotthia</taxon>
    </lineage>
</organism>
<evidence type="ECO:0000313" key="4">
    <source>
        <dbReference type="Proteomes" id="UP000799771"/>
    </source>
</evidence>
<reference evidence="3" key="1">
    <citation type="journal article" date="2020" name="Stud. Mycol.">
        <title>101 Dothideomycetes genomes: a test case for predicting lifestyles and emergence of pathogens.</title>
        <authorList>
            <person name="Haridas S."/>
            <person name="Albert R."/>
            <person name="Binder M."/>
            <person name="Bloem J."/>
            <person name="Labutti K."/>
            <person name="Salamov A."/>
            <person name="Andreopoulos B."/>
            <person name="Baker S."/>
            <person name="Barry K."/>
            <person name="Bills G."/>
            <person name="Bluhm B."/>
            <person name="Cannon C."/>
            <person name="Castanera R."/>
            <person name="Culley D."/>
            <person name="Daum C."/>
            <person name="Ezra D."/>
            <person name="Gonzalez J."/>
            <person name="Henrissat B."/>
            <person name="Kuo A."/>
            <person name="Liang C."/>
            <person name="Lipzen A."/>
            <person name="Lutzoni F."/>
            <person name="Magnuson J."/>
            <person name="Mondo S."/>
            <person name="Nolan M."/>
            <person name="Ohm R."/>
            <person name="Pangilinan J."/>
            <person name="Park H.-J."/>
            <person name="Ramirez L."/>
            <person name="Alfaro M."/>
            <person name="Sun H."/>
            <person name="Tritt A."/>
            <person name="Yoshinaga Y."/>
            <person name="Zwiers L.-H."/>
            <person name="Turgeon B."/>
            <person name="Goodwin S."/>
            <person name="Spatafora J."/>
            <person name="Crous P."/>
            <person name="Grigoriev I."/>
        </authorList>
    </citation>
    <scope>NUCLEOTIDE SEQUENCE</scope>
    <source>
        <strain evidence="3">CBS 119687</strain>
    </source>
</reference>
<evidence type="ECO:0000256" key="1">
    <source>
        <dbReference type="SAM" id="MobiDB-lite"/>
    </source>
</evidence>
<evidence type="ECO:0000256" key="2">
    <source>
        <dbReference type="SAM" id="SignalP"/>
    </source>
</evidence>
<dbReference type="Proteomes" id="UP000799771">
    <property type="component" value="Unassembled WGS sequence"/>
</dbReference>
<name>A0A6A5ZVM6_9PLEO</name>
<sequence length="241" mass="25294">MSHAFELAVLAHGAVHAVCGAVAAGEEHAGRVLAGVVARMDALGSADKHVQVVDESRPSVVAGLKDTITVDLGDTITIDLGDTITVDLGDTITVDLGDTINANLRDTITVELTASMQTHLNTWSSHSNASITASIDNHLLDNAQSTRTHIDGLRDRLDLVKMAVDGLHTQEDNMAADTATVGQRMEVLEKKVDNLTVDMGGLTETIKQQEMVLARSTHTSLLPPSPPSSASPSCGHSHGDG</sequence>
<proteinExistence type="predicted"/>
<protein>
    <recommendedName>
        <fullName evidence="5">t-SNARE coiled-coil homology domain-containing protein</fullName>
    </recommendedName>
</protein>
<feature type="signal peptide" evidence="2">
    <location>
        <begin position="1"/>
        <end position="20"/>
    </location>
</feature>